<reference evidence="3 4" key="1">
    <citation type="submission" date="2016-10" db="EMBL/GenBank/DDBJ databases">
        <authorList>
            <person name="de Groot N.N."/>
        </authorList>
    </citation>
    <scope>NUCLEOTIDE SEQUENCE [LARGE SCALE GENOMIC DNA]</scope>
    <source>
        <strain evidence="3 4">Nm1</strain>
    </source>
</reference>
<dbReference type="PANTHER" id="PTHR38037">
    <property type="entry name" value="ZN_PROTEASE DOMAIN-CONTAINING PROTEIN"/>
    <property type="match status" value="1"/>
</dbReference>
<organism evidence="3 4">
    <name type="scientific">Nitrosomonas halophila</name>
    <dbReference type="NCBI Taxonomy" id="44576"/>
    <lineage>
        <taxon>Bacteria</taxon>
        <taxon>Pseudomonadati</taxon>
        <taxon>Pseudomonadota</taxon>
        <taxon>Betaproteobacteria</taxon>
        <taxon>Nitrosomonadales</taxon>
        <taxon>Nitrosomonadaceae</taxon>
        <taxon>Nitrosomonas</taxon>
    </lineage>
</organism>
<dbReference type="InterPro" id="IPR021109">
    <property type="entry name" value="Peptidase_aspartic_dom_sf"/>
</dbReference>
<dbReference type="AlphaFoldDB" id="A0A1H3FI09"/>
<sequence>MYHSLLALSLMGLVTSVSAEPGNPSGEISPDNFSIYGHVEKVALIPDNSKLSADIEIPALLDTGAAKSSLHAKDIEVIETDDQKLVRFVFDDHNGGQHPMTLPLVKKVSIKQASGKQVRYVVRMGLCVGDHYEKHLFTLSDRSRMTYPVLVGRNFLKHTALVSSRHKMTSEPNCMIDG</sequence>
<feature type="signal peptide" evidence="1">
    <location>
        <begin position="1"/>
        <end position="19"/>
    </location>
</feature>
<dbReference type="PANTHER" id="PTHR38037:SF2">
    <property type="entry name" value="ATP-DEPENDENT ZINC PROTEASE DOMAIN-CONTAINING PROTEIN-RELATED"/>
    <property type="match status" value="1"/>
</dbReference>
<name>A0A1H3FI09_9PROT</name>
<dbReference type="InterPro" id="IPR008503">
    <property type="entry name" value="Asp_endopeptidase"/>
</dbReference>
<evidence type="ECO:0000259" key="2">
    <source>
        <dbReference type="Pfam" id="PF05618"/>
    </source>
</evidence>
<dbReference type="Proteomes" id="UP000198640">
    <property type="component" value="Unassembled WGS sequence"/>
</dbReference>
<dbReference type="STRING" id="44576.SAMN05421881_10122"/>
<evidence type="ECO:0000313" key="3">
    <source>
        <dbReference type="EMBL" id="SDX90763.1"/>
    </source>
</evidence>
<dbReference type="SUPFAM" id="SSF50630">
    <property type="entry name" value="Acid proteases"/>
    <property type="match status" value="1"/>
</dbReference>
<gene>
    <name evidence="3" type="ORF">SAMN05421881_10122</name>
</gene>
<dbReference type="OrthoDB" id="5819749at2"/>
<protein>
    <submittedName>
        <fullName evidence="3">Uncharacterized conserved protein</fullName>
    </submittedName>
</protein>
<dbReference type="Pfam" id="PF05618">
    <property type="entry name" value="Zn_protease"/>
    <property type="match status" value="1"/>
</dbReference>
<dbReference type="EMBL" id="FNOY01000012">
    <property type="protein sequence ID" value="SDX90763.1"/>
    <property type="molecule type" value="Genomic_DNA"/>
</dbReference>
<feature type="domain" description="Retropepsin-like aspartic endopeptidase" evidence="2">
    <location>
        <begin position="50"/>
        <end position="167"/>
    </location>
</feature>
<accession>A0A1H3FI09</accession>
<evidence type="ECO:0000256" key="1">
    <source>
        <dbReference type="SAM" id="SignalP"/>
    </source>
</evidence>
<proteinExistence type="predicted"/>
<feature type="chain" id="PRO_5011730851" evidence="1">
    <location>
        <begin position="20"/>
        <end position="178"/>
    </location>
</feature>
<keyword evidence="4" id="KW-1185">Reference proteome</keyword>
<dbReference type="RefSeq" id="WP_090412549.1">
    <property type="nucleotide sequence ID" value="NZ_FNOY01000012.1"/>
</dbReference>
<evidence type="ECO:0000313" key="4">
    <source>
        <dbReference type="Proteomes" id="UP000198640"/>
    </source>
</evidence>
<keyword evidence="1" id="KW-0732">Signal</keyword>
<dbReference type="Gene3D" id="2.40.70.10">
    <property type="entry name" value="Acid Proteases"/>
    <property type="match status" value="1"/>
</dbReference>